<evidence type="ECO:0000256" key="4">
    <source>
        <dbReference type="ARBA" id="ARBA00022989"/>
    </source>
</evidence>
<dbReference type="Gene3D" id="1.20.1250.20">
    <property type="entry name" value="MFS general substrate transporter like domains"/>
    <property type="match status" value="1"/>
</dbReference>
<dbReference type="Proteomes" id="UP000282674">
    <property type="component" value="Unassembled WGS sequence"/>
</dbReference>
<keyword evidence="3 6" id="KW-0812">Transmembrane</keyword>
<dbReference type="InterPro" id="IPR020846">
    <property type="entry name" value="MFS_dom"/>
</dbReference>
<dbReference type="GO" id="GO:0005886">
    <property type="term" value="C:plasma membrane"/>
    <property type="evidence" value="ECO:0007669"/>
    <property type="project" value="UniProtKB-SubCell"/>
</dbReference>
<evidence type="ECO:0000256" key="5">
    <source>
        <dbReference type="ARBA" id="ARBA00023136"/>
    </source>
</evidence>
<sequence length="421" mass="43377">MVPARMSLADEREQAESPAPLRGNTDFLLLWIGAGLSLLGARVVSLAYPLLAFAETHSPGRAGLAGFAAMAPYAIAQLPAGVLVDRWDRRRVMVACDAGRVLALGGVVTALVFGRFGFGWLLAAAFVEGCLTVAYRLAERAAVRNVVEPGQLPAALSRNEAREQAAGLVGRPCGPMLFAWVPWGPFVFTVVSQAVSLVTVLLVRRPLQRPREGGRTPMAGDLAAGLAWVWREPLLRAAAGLIAGSNMLFQALNLTLVVVLGKGAGLTLVVGVSGVAGMLGALVAPRVRRRVGLGAVVIGANVLWAVLMPLVALTREPLALAALFAAMGFAGAVWNVAIVVHQLRVTPDAMLGRVNSVVGLVSFGPTALGSLLSGFLLGRIGAAWTVGTLSVAMGVLAVAAAVSPAVRAAGLGAPPAEDRAG</sequence>
<dbReference type="PANTHER" id="PTHR23513:SF6">
    <property type="entry name" value="MAJOR FACILITATOR SUPERFAMILY ASSOCIATED DOMAIN-CONTAINING PROTEIN"/>
    <property type="match status" value="1"/>
</dbReference>
<keyword evidence="4 6" id="KW-1133">Transmembrane helix</keyword>
<evidence type="ECO:0000313" key="8">
    <source>
        <dbReference type="EMBL" id="RMI36798.1"/>
    </source>
</evidence>
<feature type="transmembrane region" description="Helical" evidence="6">
    <location>
        <begin position="27"/>
        <end position="50"/>
    </location>
</feature>
<evidence type="ECO:0000313" key="9">
    <source>
        <dbReference type="Proteomes" id="UP000282674"/>
    </source>
</evidence>
<feature type="transmembrane region" description="Helical" evidence="6">
    <location>
        <begin position="352"/>
        <end position="376"/>
    </location>
</feature>
<comment type="caution">
    <text evidence="8">The sequence shown here is derived from an EMBL/GenBank/DDBJ whole genome shotgun (WGS) entry which is preliminary data.</text>
</comment>
<keyword evidence="9" id="KW-1185">Reference proteome</keyword>
<protein>
    <submittedName>
        <fullName evidence="8">MFS transporter</fullName>
    </submittedName>
</protein>
<dbReference type="SUPFAM" id="SSF103473">
    <property type="entry name" value="MFS general substrate transporter"/>
    <property type="match status" value="1"/>
</dbReference>
<organism evidence="8 9">
    <name type="scientific">Actinomadura harenae</name>
    <dbReference type="NCBI Taxonomy" id="2483351"/>
    <lineage>
        <taxon>Bacteria</taxon>
        <taxon>Bacillati</taxon>
        <taxon>Actinomycetota</taxon>
        <taxon>Actinomycetes</taxon>
        <taxon>Streptosporangiales</taxon>
        <taxon>Thermomonosporaceae</taxon>
        <taxon>Actinomadura</taxon>
    </lineage>
</organism>
<feature type="transmembrane region" description="Helical" evidence="6">
    <location>
        <begin position="266"/>
        <end position="284"/>
    </location>
</feature>
<feature type="transmembrane region" description="Helical" evidence="6">
    <location>
        <begin position="183"/>
        <end position="203"/>
    </location>
</feature>
<name>A0A3M2LPM7_9ACTN</name>
<evidence type="ECO:0000256" key="1">
    <source>
        <dbReference type="ARBA" id="ARBA00004651"/>
    </source>
</evidence>
<dbReference type="Pfam" id="PF07690">
    <property type="entry name" value="MFS_1"/>
    <property type="match status" value="1"/>
</dbReference>
<feature type="transmembrane region" description="Helical" evidence="6">
    <location>
        <begin position="62"/>
        <end position="80"/>
    </location>
</feature>
<feature type="transmembrane region" description="Helical" evidence="6">
    <location>
        <begin position="291"/>
        <end position="312"/>
    </location>
</feature>
<keyword evidence="2" id="KW-1003">Cell membrane</keyword>
<evidence type="ECO:0000256" key="6">
    <source>
        <dbReference type="SAM" id="Phobius"/>
    </source>
</evidence>
<comment type="subcellular location">
    <subcellularLocation>
        <location evidence="1">Cell membrane</location>
        <topology evidence="1">Multi-pass membrane protein</topology>
    </subcellularLocation>
</comment>
<evidence type="ECO:0000256" key="3">
    <source>
        <dbReference type="ARBA" id="ARBA00022692"/>
    </source>
</evidence>
<dbReference type="GO" id="GO:0022857">
    <property type="term" value="F:transmembrane transporter activity"/>
    <property type="evidence" value="ECO:0007669"/>
    <property type="project" value="InterPro"/>
</dbReference>
<evidence type="ECO:0000256" key="2">
    <source>
        <dbReference type="ARBA" id="ARBA00022475"/>
    </source>
</evidence>
<feature type="transmembrane region" description="Helical" evidence="6">
    <location>
        <begin position="238"/>
        <end position="260"/>
    </location>
</feature>
<dbReference type="InterPro" id="IPR011701">
    <property type="entry name" value="MFS"/>
</dbReference>
<dbReference type="EMBL" id="RFFG01000125">
    <property type="protein sequence ID" value="RMI36798.1"/>
    <property type="molecule type" value="Genomic_DNA"/>
</dbReference>
<dbReference type="InterPro" id="IPR036259">
    <property type="entry name" value="MFS_trans_sf"/>
</dbReference>
<feature type="transmembrane region" description="Helical" evidence="6">
    <location>
        <begin position="382"/>
        <end position="402"/>
    </location>
</feature>
<accession>A0A3M2LPM7</accession>
<feature type="domain" description="Major facilitator superfamily (MFS) profile" evidence="7">
    <location>
        <begin position="26"/>
        <end position="406"/>
    </location>
</feature>
<keyword evidence="5 6" id="KW-0472">Membrane</keyword>
<evidence type="ECO:0000259" key="7">
    <source>
        <dbReference type="PROSITE" id="PS50850"/>
    </source>
</evidence>
<dbReference type="CDD" id="cd06173">
    <property type="entry name" value="MFS_MefA_like"/>
    <property type="match status" value="1"/>
</dbReference>
<dbReference type="PROSITE" id="PS50850">
    <property type="entry name" value="MFS"/>
    <property type="match status" value="1"/>
</dbReference>
<gene>
    <name evidence="8" type="ORF">EBO15_37640</name>
</gene>
<feature type="transmembrane region" description="Helical" evidence="6">
    <location>
        <begin position="101"/>
        <end position="127"/>
    </location>
</feature>
<dbReference type="AlphaFoldDB" id="A0A3M2LPM7"/>
<dbReference type="PANTHER" id="PTHR23513">
    <property type="entry name" value="INTEGRAL MEMBRANE EFFLUX PROTEIN-RELATED"/>
    <property type="match status" value="1"/>
</dbReference>
<reference evidence="8 9" key="1">
    <citation type="submission" date="2018-10" db="EMBL/GenBank/DDBJ databases">
        <title>Isolation from soil.</title>
        <authorList>
            <person name="Hu J."/>
        </authorList>
    </citation>
    <scope>NUCLEOTIDE SEQUENCE [LARGE SCALE GENOMIC DNA]</scope>
    <source>
        <strain evidence="8 9">NEAU-Ht49</strain>
    </source>
</reference>
<proteinExistence type="predicted"/>
<feature type="transmembrane region" description="Helical" evidence="6">
    <location>
        <begin position="318"/>
        <end position="340"/>
    </location>
</feature>